<comment type="similarity">
    <text evidence="1">Belongs to the BLOC1S2 family.</text>
</comment>
<feature type="compositionally biased region" description="Basic and acidic residues" evidence="2">
    <location>
        <begin position="26"/>
        <end position="39"/>
    </location>
</feature>
<reference evidence="3" key="1">
    <citation type="submission" date="2020-05" db="UniProtKB">
        <authorList>
            <consortium name="EnsemblMetazoa"/>
        </authorList>
    </citation>
    <scope>IDENTIFICATION</scope>
    <source>
        <strain evidence="3">BB02</strain>
    </source>
</reference>
<dbReference type="AlphaFoldDB" id="A0A2C9LNK1"/>
<accession>A0A2C9LNK1</accession>
<dbReference type="GO" id="GO:0043015">
    <property type="term" value="F:gamma-tubulin binding"/>
    <property type="evidence" value="ECO:0007669"/>
    <property type="project" value="TreeGrafter"/>
</dbReference>
<dbReference type="KEGG" id="bgt:106062655"/>
<organism evidence="3 4">
    <name type="scientific">Biomphalaria glabrata</name>
    <name type="common">Bloodfluke planorb</name>
    <name type="synonym">Freshwater snail</name>
    <dbReference type="NCBI Taxonomy" id="6526"/>
    <lineage>
        <taxon>Eukaryota</taxon>
        <taxon>Metazoa</taxon>
        <taxon>Spiralia</taxon>
        <taxon>Lophotrochozoa</taxon>
        <taxon>Mollusca</taxon>
        <taxon>Gastropoda</taxon>
        <taxon>Heterobranchia</taxon>
        <taxon>Euthyneura</taxon>
        <taxon>Panpulmonata</taxon>
        <taxon>Hygrophila</taxon>
        <taxon>Lymnaeoidea</taxon>
        <taxon>Planorbidae</taxon>
        <taxon>Biomphalaria</taxon>
    </lineage>
</organism>
<proteinExistence type="inferred from homology"/>
<dbReference type="GO" id="GO:0032418">
    <property type="term" value="P:lysosome localization"/>
    <property type="evidence" value="ECO:0007669"/>
    <property type="project" value="TreeGrafter"/>
</dbReference>
<sequence length="159" mass="17922">MAEAVPGPESQDKSLKSRSSGSRSSQETDRTPDKNKSDGSETVSQETATPPSDVVELCRETFQKTAEYLQGELDGTIEDYKLLESMNKITMNKYAEMKQIALSVSGALNELNNKYNQLQPYLEQIDQIEESVAALEQVAYNLDQYSKKLENKFKALERR</sequence>
<dbReference type="PANTHER" id="PTHR46479">
    <property type="entry name" value="BIOGENESIS OF LYSOSOME-RELATED ORGANELLES COMPLEX 1 SUBUNIT 2"/>
    <property type="match status" value="1"/>
</dbReference>
<protein>
    <recommendedName>
        <fullName evidence="5">Biogenesis of lysosome-related organelles complex 1 subunit 2</fullName>
    </recommendedName>
</protein>
<dbReference type="Proteomes" id="UP000076420">
    <property type="component" value="Unassembled WGS sequence"/>
</dbReference>
<evidence type="ECO:0000313" key="3">
    <source>
        <dbReference type="EnsemblMetazoa" id="BGLB033048-PA"/>
    </source>
</evidence>
<gene>
    <name evidence="3" type="primary">106062655</name>
</gene>
<dbReference type="GO" id="GO:0099078">
    <property type="term" value="C:BORC complex"/>
    <property type="evidence" value="ECO:0007669"/>
    <property type="project" value="TreeGrafter"/>
</dbReference>
<dbReference type="RefSeq" id="XP_013076443.2">
    <property type="nucleotide sequence ID" value="XM_013220989.2"/>
</dbReference>
<evidence type="ECO:0000313" key="4">
    <source>
        <dbReference type="Proteomes" id="UP000076420"/>
    </source>
</evidence>
<evidence type="ECO:0000256" key="2">
    <source>
        <dbReference type="SAM" id="MobiDB-lite"/>
    </source>
</evidence>
<dbReference type="STRING" id="6526.A0A2C9LNK1"/>
<feature type="compositionally biased region" description="Polar residues" evidence="2">
    <location>
        <begin position="40"/>
        <end position="50"/>
    </location>
</feature>
<evidence type="ECO:0008006" key="5">
    <source>
        <dbReference type="Google" id="ProtNLM"/>
    </source>
</evidence>
<dbReference type="EnsemblMetazoa" id="BGLB033048-RA">
    <property type="protein sequence ID" value="BGLB033048-PA"/>
    <property type="gene ID" value="BGLB033048"/>
</dbReference>
<dbReference type="GO" id="GO:0000930">
    <property type="term" value="C:gamma-tubulin complex"/>
    <property type="evidence" value="ECO:0007669"/>
    <property type="project" value="TreeGrafter"/>
</dbReference>
<dbReference type="Pfam" id="PF10046">
    <property type="entry name" value="BLOC1_2"/>
    <property type="match status" value="1"/>
</dbReference>
<dbReference type="OrthoDB" id="244061at2759"/>
<dbReference type="VEuPathDB" id="VectorBase:BGLB033048"/>
<dbReference type="VEuPathDB" id="VectorBase:BGLAX_045570"/>
<dbReference type="GO" id="GO:0031083">
    <property type="term" value="C:BLOC-1 complex"/>
    <property type="evidence" value="ECO:0007669"/>
    <property type="project" value="TreeGrafter"/>
</dbReference>
<dbReference type="PANTHER" id="PTHR46479:SF1">
    <property type="entry name" value="BIOGENESIS OF LYSOSOME-RELATED ORGANELLES COMPLEX 1 SUBUNIT 2"/>
    <property type="match status" value="1"/>
</dbReference>
<feature type="region of interest" description="Disordered" evidence="2">
    <location>
        <begin position="1"/>
        <end position="55"/>
    </location>
</feature>
<dbReference type="GO" id="GO:0016197">
    <property type="term" value="P:endosomal transport"/>
    <property type="evidence" value="ECO:0007669"/>
    <property type="project" value="TreeGrafter"/>
</dbReference>
<evidence type="ECO:0000256" key="1">
    <source>
        <dbReference type="ARBA" id="ARBA00008468"/>
    </source>
</evidence>
<dbReference type="InterPro" id="IPR019269">
    <property type="entry name" value="BLOC1_su2"/>
</dbReference>
<name>A0A2C9LNK1_BIOGL</name>